<dbReference type="AlphaFoldDB" id="A0A542DEU1"/>
<organism evidence="1 2">
    <name type="scientific">Amycolatopsis cihanbeyliensis</name>
    <dbReference type="NCBI Taxonomy" id="1128664"/>
    <lineage>
        <taxon>Bacteria</taxon>
        <taxon>Bacillati</taxon>
        <taxon>Actinomycetota</taxon>
        <taxon>Actinomycetes</taxon>
        <taxon>Pseudonocardiales</taxon>
        <taxon>Pseudonocardiaceae</taxon>
        <taxon>Amycolatopsis</taxon>
    </lineage>
</organism>
<evidence type="ECO:0008006" key="3">
    <source>
        <dbReference type="Google" id="ProtNLM"/>
    </source>
</evidence>
<reference evidence="1 2" key="1">
    <citation type="submission" date="2019-06" db="EMBL/GenBank/DDBJ databases">
        <title>Sequencing the genomes of 1000 actinobacteria strains.</title>
        <authorList>
            <person name="Klenk H.-P."/>
        </authorList>
    </citation>
    <scope>NUCLEOTIDE SEQUENCE [LARGE SCALE GENOMIC DNA]</scope>
    <source>
        <strain evidence="1 2">DSM 45679</strain>
    </source>
</reference>
<keyword evidence="2" id="KW-1185">Reference proteome</keyword>
<accession>A0A542DEU1</accession>
<dbReference type="Proteomes" id="UP000320876">
    <property type="component" value="Unassembled WGS sequence"/>
</dbReference>
<comment type="caution">
    <text evidence="1">The sequence shown here is derived from an EMBL/GenBank/DDBJ whole genome shotgun (WGS) entry which is preliminary data.</text>
</comment>
<evidence type="ECO:0000313" key="2">
    <source>
        <dbReference type="Proteomes" id="UP000320876"/>
    </source>
</evidence>
<evidence type="ECO:0000313" key="1">
    <source>
        <dbReference type="EMBL" id="TQJ01593.1"/>
    </source>
</evidence>
<dbReference type="RefSeq" id="WP_141996429.1">
    <property type="nucleotide sequence ID" value="NZ_VFML01000001.1"/>
</dbReference>
<gene>
    <name evidence="1" type="ORF">FB471_1286</name>
</gene>
<protein>
    <recommendedName>
        <fullName evidence="3">Type VII secretion system (Wss) protein ESAT-6</fullName>
    </recommendedName>
</protein>
<sequence length="400" mass="41576">MGQALNTQVNGSSGTCVEAADWLAKLYSQAHQAAAAATGARGTAEADWHGPAQEAFHEATTNVDTHTRAIADRAFECEWALRDFADSLDSINAKMDDALAKATAAGLRVEGPFIIAPEAPAAPKLLPTGPCGTADATAIMQQNQEAIAAYNVKAAAYNECKAIVNQARNLEQTAHETLRATMGKATETANDTVSSLFTWVSQTRSYVGGGENSRRLAAAKAERLFAQSKFLNDFALGAVSDTNPAQQRILNRAAELANDGGKQQTRAQQFEKWVKMIPKDVRDVVTRYPGQGAVERLSDHSNVKVPDFSSRMLRSVPYVGAGLTVVNESIGAAKGEQSWGRAAADTAAAIGGGALGGALTGAVAGSAFGPFGTIVLGLAGGFGGAMFAQDIVAGFAGDGK</sequence>
<name>A0A542DEU1_AMYCI</name>
<proteinExistence type="predicted"/>
<dbReference type="EMBL" id="VFML01000001">
    <property type="protein sequence ID" value="TQJ01593.1"/>
    <property type="molecule type" value="Genomic_DNA"/>
</dbReference>
<dbReference type="OrthoDB" id="3624011at2"/>